<comment type="caution">
    <text evidence="8">The sequence shown here is derived from an EMBL/GenBank/DDBJ whole genome shotgun (WGS) entry which is preliminary data.</text>
</comment>
<dbReference type="OrthoDB" id="350602at2"/>
<dbReference type="SUPFAM" id="SSF46973">
    <property type="entry name" value="Enzyme IIa from lactose specific PTS, IIa-lac"/>
    <property type="match status" value="1"/>
</dbReference>
<comment type="cofactor">
    <cofactor evidence="6">
        <name>Mg(2+)</name>
        <dbReference type="ChEBI" id="CHEBI:18420"/>
    </cofactor>
    <text evidence="6">Binds 1 Mg(2+) ion per trimer.</text>
</comment>
<dbReference type="PIRSF" id="PIRSF000699">
    <property type="entry name" value="PTS_IILac_III"/>
    <property type="match status" value="1"/>
</dbReference>
<dbReference type="PROSITE" id="PS51095">
    <property type="entry name" value="PTS_EIIA_TYPE_3"/>
    <property type="match status" value="1"/>
</dbReference>
<dbReference type="Pfam" id="PF02255">
    <property type="entry name" value="PTS_IIA"/>
    <property type="match status" value="1"/>
</dbReference>
<feature type="active site" description="Tele-phosphohistidine intermediate" evidence="5">
    <location>
        <position position="87"/>
    </location>
</feature>
<evidence type="ECO:0000313" key="8">
    <source>
        <dbReference type="EMBL" id="KRM66477.1"/>
    </source>
</evidence>
<accession>A0A0R2AHA3</accession>
<evidence type="ECO:0000256" key="2">
    <source>
        <dbReference type="ARBA" id="ARBA00022597"/>
    </source>
</evidence>
<reference evidence="8 9" key="1">
    <citation type="journal article" date="2015" name="Genome Announc.">
        <title>Expanding the biotechnology potential of lactobacilli through comparative genomics of 213 strains and associated genera.</title>
        <authorList>
            <person name="Sun Z."/>
            <person name="Harris H.M."/>
            <person name="McCann A."/>
            <person name="Guo C."/>
            <person name="Argimon S."/>
            <person name="Zhang W."/>
            <person name="Yang X."/>
            <person name="Jeffery I.B."/>
            <person name="Cooney J.C."/>
            <person name="Kagawa T.F."/>
            <person name="Liu W."/>
            <person name="Song Y."/>
            <person name="Salvetti E."/>
            <person name="Wrobel A."/>
            <person name="Rasinkangas P."/>
            <person name="Parkhill J."/>
            <person name="Rea M.C."/>
            <person name="O'Sullivan O."/>
            <person name="Ritari J."/>
            <person name="Douillard F.P."/>
            <person name="Paul Ross R."/>
            <person name="Yang R."/>
            <person name="Briner A.E."/>
            <person name="Felis G.E."/>
            <person name="de Vos W.M."/>
            <person name="Barrangou R."/>
            <person name="Klaenhammer T.R."/>
            <person name="Caufield P.W."/>
            <person name="Cui Y."/>
            <person name="Zhang H."/>
            <person name="O'Toole P.W."/>
        </authorList>
    </citation>
    <scope>NUCLEOTIDE SEQUENCE [LARGE SCALE GENOMIC DNA]</scope>
    <source>
        <strain evidence="8 9">DSM 20509</strain>
    </source>
</reference>
<dbReference type="InterPro" id="IPR036542">
    <property type="entry name" value="PTS_IIA_lac/cel_sf"/>
</dbReference>
<protein>
    <submittedName>
        <fullName evidence="8">Cellobiose-specific PTS IIA</fullName>
    </submittedName>
</protein>
<keyword evidence="3" id="KW-0808">Transferase</keyword>
<dbReference type="GO" id="GO:0009401">
    <property type="term" value="P:phosphoenolpyruvate-dependent sugar phosphotransferase system"/>
    <property type="evidence" value="ECO:0007669"/>
    <property type="project" value="UniProtKB-KW"/>
</dbReference>
<dbReference type="InterPro" id="IPR003188">
    <property type="entry name" value="PTS_IIA_lac/cel"/>
</dbReference>
<organism evidence="8 9">
    <name type="scientific">Ligilactobacillus agilis DSM 20509</name>
    <dbReference type="NCBI Taxonomy" id="1423718"/>
    <lineage>
        <taxon>Bacteria</taxon>
        <taxon>Bacillati</taxon>
        <taxon>Bacillota</taxon>
        <taxon>Bacilli</taxon>
        <taxon>Lactobacillales</taxon>
        <taxon>Lactobacillaceae</taxon>
        <taxon>Ligilactobacillus</taxon>
    </lineage>
</organism>
<dbReference type="PANTHER" id="PTHR34382:SF7">
    <property type="entry name" value="PTS SYSTEM N,N'-DIACETYLCHITOBIOSE-SPECIFIC EIIA COMPONENT"/>
    <property type="match status" value="1"/>
</dbReference>
<keyword evidence="2" id="KW-0762">Sugar transport</keyword>
<sequence length="121" mass="13417">MAEEKKLTPEEEQKQLEVTMGLIINGGNAKSLSFEAIRAAKAGKIEEARTKLKAADEALVEAHNTQTDMLTKEAQGQHAKVTLLTVHSQDHMMNAITFRDLAGEMVDLYELLYKSKSLTTE</sequence>
<dbReference type="Proteomes" id="UP000051008">
    <property type="component" value="Unassembled WGS sequence"/>
</dbReference>
<keyword evidence="9" id="KW-1185">Reference proteome</keyword>
<dbReference type="Gene3D" id="1.20.58.80">
    <property type="entry name" value="Phosphotransferase system, lactose/cellobiose-type IIA subunit"/>
    <property type="match status" value="1"/>
</dbReference>
<gene>
    <name evidence="8" type="ORF">FC14_GL001982</name>
</gene>
<feature type="binding site" evidence="6">
    <location>
        <position position="90"/>
    </location>
    <ligand>
        <name>Mg(2+)</name>
        <dbReference type="ChEBI" id="CHEBI:18420"/>
        <note>ligand shared between all trimeric partners</note>
    </ligand>
</feature>
<dbReference type="PANTHER" id="PTHR34382">
    <property type="entry name" value="PTS SYSTEM N,N'-DIACETYLCHITOBIOSE-SPECIFIC EIIA COMPONENT"/>
    <property type="match status" value="1"/>
</dbReference>
<dbReference type="GO" id="GO:0046872">
    <property type="term" value="F:metal ion binding"/>
    <property type="evidence" value="ECO:0007669"/>
    <property type="project" value="UniProtKB-KW"/>
</dbReference>
<evidence type="ECO:0000256" key="1">
    <source>
        <dbReference type="ARBA" id="ARBA00022448"/>
    </source>
</evidence>
<evidence type="ECO:0000313" key="9">
    <source>
        <dbReference type="Proteomes" id="UP000051008"/>
    </source>
</evidence>
<keyword evidence="6" id="KW-0479">Metal-binding</keyword>
<keyword evidence="1" id="KW-0813">Transport</keyword>
<evidence type="ECO:0000256" key="4">
    <source>
        <dbReference type="ARBA" id="ARBA00022683"/>
    </source>
</evidence>
<keyword evidence="6" id="KW-0460">Magnesium</keyword>
<dbReference type="CDD" id="cd00215">
    <property type="entry name" value="PTS_IIA_lac"/>
    <property type="match status" value="1"/>
</dbReference>
<dbReference type="GO" id="GO:0016740">
    <property type="term" value="F:transferase activity"/>
    <property type="evidence" value="ECO:0007669"/>
    <property type="project" value="UniProtKB-KW"/>
</dbReference>
<evidence type="ECO:0000256" key="7">
    <source>
        <dbReference type="PROSITE-ProRule" id="PRU00418"/>
    </source>
</evidence>
<dbReference type="AlphaFoldDB" id="A0A0R2AHA3"/>
<keyword evidence="4" id="KW-0598">Phosphotransferase system</keyword>
<dbReference type="RefSeq" id="WP_056975540.1">
    <property type="nucleotide sequence ID" value="NZ_AYYP01000001.1"/>
</dbReference>
<dbReference type="EMBL" id="AYYP01000001">
    <property type="protein sequence ID" value="KRM66477.1"/>
    <property type="molecule type" value="Genomic_DNA"/>
</dbReference>
<dbReference type="PATRIC" id="fig|1423718.3.peg.2055"/>
<evidence type="ECO:0000256" key="6">
    <source>
        <dbReference type="PIRSR" id="PIRSR000699-2"/>
    </source>
</evidence>
<evidence type="ECO:0000256" key="5">
    <source>
        <dbReference type="PIRSR" id="PIRSR000699-1"/>
    </source>
</evidence>
<name>A0A0R2AHA3_9LACO</name>
<proteinExistence type="predicted"/>
<feature type="modified residue" description="Phosphohistidine; by HPr" evidence="7">
    <location>
        <position position="87"/>
    </location>
</feature>
<evidence type="ECO:0000256" key="3">
    <source>
        <dbReference type="ARBA" id="ARBA00022679"/>
    </source>
</evidence>